<dbReference type="InterPro" id="IPR041946">
    <property type="entry name" value="GPR156_7TM"/>
</dbReference>
<comment type="similarity">
    <text evidence="2">Belongs to the G-protein coupled receptor 3 family. GABA-B receptor subfamily.</text>
</comment>
<feature type="domain" description="G-protein coupled receptors family 3 profile" evidence="13">
    <location>
        <begin position="28"/>
        <end position="282"/>
    </location>
</feature>
<dbReference type="PROSITE" id="PS50259">
    <property type="entry name" value="G_PROTEIN_RECEP_F3_4"/>
    <property type="match status" value="1"/>
</dbReference>
<evidence type="ECO:0000256" key="3">
    <source>
        <dbReference type="ARBA" id="ARBA00022692"/>
    </source>
</evidence>
<accession>A0A851SV92</accession>
<evidence type="ECO:0000256" key="12">
    <source>
        <dbReference type="SAM" id="Phobius"/>
    </source>
</evidence>
<feature type="transmembrane region" description="Helical" evidence="12">
    <location>
        <begin position="20"/>
        <end position="42"/>
    </location>
</feature>
<sequence length="731" mass="79414">TSSDRSGKSSPSFSAALLGVVWTFLTGGVLLALFFLVFTIRFRKNRIVKMSSPNLNIVTLLGSGLTYSSAYLFGIQEQSLLSGDSVEMLIQVRLCLLCIGSSLVFGPVLGKSWRLYKVFTQRVPDKRVIIKDLQLLAMVAALVLADAVLLLTWVFADPIQCFRSLSVSLRVTEKGMTCSVSRMQSCASLYSDLWLILILGFKSILLLYGTYLAGLTDNVSSPPVNQSLTLIVGVNLIFLAAGTVFLVHRFFHAWHNLLFGFTSGGIFVCTTTINCFIFVPQLQQWKAFEEENQAVSHMAKYFSSPSRSCHSACSAEQLCQLMGEKSSMQRLLLEKNAVIESLQEQVNNAKEKLLRLMALDAQCGPAPCGKRECGGGTEELQSRGSLERAPPGAAACSQRLLFDVGEGIFEHSPEAVPEQRMSPRTGHPLQQLPGQEPSAAGGGAAPQGSGGVSRAQSTRVNYVSSEKLQEIVQELSLDSKISSPASPRGTPRGSRGPPCDRNGPWRAQGTDPDTCAPLSLDLARRRRRIPLPAPSACFPGSVSPRAWRVVNKAVGRMRGGRSAWSREESAHISLEEGNGSGGRRPLYQTAPPASAASAELCLQPAERQGWPEPRAQASAAPAMCPGVGREQSRDDFLHLLPPQRDAPREPAQPFPRSPCYYPDSDSSSSSEEMFHCCHRPYCELCFQGPLDSLDSSSTDTEPGGSAGCWAERHGRPQPVVNFKEDLKPTFV</sequence>
<dbReference type="EMBL" id="WBNA01000018">
    <property type="protein sequence ID" value="NXD07104.1"/>
    <property type="molecule type" value="Genomic_DNA"/>
</dbReference>
<gene>
    <name evidence="14" type="primary">Gpr156</name>
    <name evidence="14" type="ORF">NOTNIG_R00133</name>
</gene>
<feature type="transmembrane region" description="Helical" evidence="12">
    <location>
        <begin position="135"/>
        <end position="156"/>
    </location>
</feature>
<feature type="non-terminal residue" evidence="14">
    <location>
        <position position="1"/>
    </location>
</feature>
<evidence type="ECO:0000256" key="2">
    <source>
        <dbReference type="ARBA" id="ARBA00008991"/>
    </source>
</evidence>
<organism evidence="14 15">
    <name type="scientific">Nothocercus nigrocapillus</name>
    <dbReference type="NCBI Taxonomy" id="1977171"/>
    <lineage>
        <taxon>Eukaryota</taxon>
        <taxon>Metazoa</taxon>
        <taxon>Chordata</taxon>
        <taxon>Craniata</taxon>
        <taxon>Vertebrata</taxon>
        <taxon>Euteleostomi</taxon>
        <taxon>Archelosauria</taxon>
        <taxon>Archosauria</taxon>
        <taxon>Dinosauria</taxon>
        <taxon>Saurischia</taxon>
        <taxon>Theropoda</taxon>
        <taxon>Coelurosauria</taxon>
        <taxon>Aves</taxon>
        <taxon>Palaeognathae</taxon>
        <taxon>Tinamiformes</taxon>
        <taxon>Tinamidae</taxon>
        <taxon>Nothocercus</taxon>
    </lineage>
</organism>
<dbReference type="GO" id="GO:0007214">
    <property type="term" value="P:gamma-aminobutyric acid signaling pathway"/>
    <property type="evidence" value="ECO:0007669"/>
    <property type="project" value="TreeGrafter"/>
</dbReference>
<feature type="transmembrane region" description="Helical" evidence="12">
    <location>
        <begin position="54"/>
        <end position="76"/>
    </location>
</feature>
<dbReference type="PANTHER" id="PTHR10519:SF20">
    <property type="entry name" value="G-PROTEIN COUPLED RECEPTOR 156-RELATED"/>
    <property type="match status" value="1"/>
</dbReference>
<feature type="coiled-coil region" evidence="10">
    <location>
        <begin position="332"/>
        <end position="359"/>
    </location>
</feature>
<keyword evidence="4 12" id="KW-1133">Transmembrane helix</keyword>
<feature type="transmembrane region" description="Helical" evidence="12">
    <location>
        <begin position="257"/>
        <end position="279"/>
    </location>
</feature>
<evidence type="ECO:0000256" key="5">
    <source>
        <dbReference type="ARBA" id="ARBA00023040"/>
    </source>
</evidence>
<evidence type="ECO:0000256" key="10">
    <source>
        <dbReference type="SAM" id="Coils"/>
    </source>
</evidence>
<comment type="subcellular location">
    <subcellularLocation>
        <location evidence="1">Membrane</location>
        <topology evidence="1">Multi-pass membrane protein</topology>
    </subcellularLocation>
</comment>
<keyword evidence="6 12" id="KW-0472">Membrane</keyword>
<evidence type="ECO:0000256" key="9">
    <source>
        <dbReference type="ARBA" id="ARBA00023224"/>
    </source>
</evidence>
<feature type="transmembrane region" description="Helical" evidence="12">
    <location>
        <begin position="193"/>
        <end position="216"/>
    </location>
</feature>
<dbReference type="CDD" id="cd15292">
    <property type="entry name" value="7tmC_GPR156"/>
    <property type="match status" value="1"/>
</dbReference>
<feature type="compositionally biased region" description="Gly residues" evidence="11">
    <location>
        <begin position="440"/>
        <end position="451"/>
    </location>
</feature>
<feature type="region of interest" description="Disordered" evidence="11">
    <location>
        <begin position="641"/>
        <end position="663"/>
    </location>
</feature>
<keyword evidence="9" id="KW-0807">Transducer</keyword>
<dbReference type="InterPro" id="IPR017978">
    <property type="entry name" value="GPCR_3_C"/>
</dbReference>
<keyword evidence="10" id="KW-0175">Coiled coil</keyword>
<keyword evidence="5" id="KW-0297">G-protein coupled receptor</keyword>
<feature type="region of interest" description="Disordered" evidence="11">
    <location>
        <begin position="694"/>
        <end position="713"/>
    </location>
</feature>
<feature type="transmembrane region" description="Helical" evidence="12">
    <location>
        <begin position="228"/>
        <end position="251"/>
    </location>
</feature>
<evidence type="ECO:0000256" key="6">
    <source>
        <dbReference type="ARBA" id="ARBA00023136"/>
    </source>
</evidence>
<feature type="non-terminal residue" evidence="14">
    <location>
        <position position="731"/>
    </location>
</feature>
<evidence type="ECO:0000256" key="1">
    <source>
        <dbReference type="ARBA" id="ARBA00004141"/>
    </source>
</evidence>
<dbReference type="InterPro" id="IPR002455">
    <property type="entry name" value="GPCR3_GABA-B"/>
</dbReference>
<keyword evidence="7" id="KW-0675">Receptor</keyword>
<dbReference type="Pfam" id="PF00003">
    <property type="entry name" value="7tm_3"/>
    <property type="match status" value="1"/>
</dbReference>
<dbReference type="Proteomes" id="UP000661971">
    <property type="component" value="Unassembled WGS sequence"/>
</dbReference>
<keyword evidence="8" id="KW-0325">Glycoprotein</keyword>
<evidence type="ECO:0000256" key="11">
    <source>
        <dbReference type="SAM" id="MobiDB-lite"/>
    </source>
</evidence>
<evidence type="ECO:0000256" key="7">
    <source>
        <dbReference type="ARBA" id="ARBA00023170"/>
    </source>
</evidence>
<feature type="region of interest" description="Disordered" evidence="11">
    <location>
        <begin position="476"/>
        <end position="514"/>
    </location>
</feature>
<feature type="transmembrane region" description="Helical" evidence="12">
    <location>
        <begin position="88"/>
        <end position="109"/>
    </location>
</feature>
<dbReference type="GO" id="GO:0038039">
    <property type="term" value="C:G protein-coupled receptor heterodimeric complex"/>
    <property type="evidence" value="ECO:0007669"/>
    <property type="project" value="TreeGrafter"/>
</dbReference>
<evidence type="ECO:0000313" key="15">
    <source>
        <dbReference type="Proteomes" id="UP000661971"/>
    </source>
</evidence>
<keyword evidence="15" id="KW-1185">Reference proteome</keyword>
<dbReference type="PRINTS" id="PR01176">
    <property type="entry name" value="GABABRECEPTR"/>
</dbReference>
<dbReference type="PANTHER" id="PTHR10519">
    <property type="entry name" value="GABA-B RECEPTOR"/>
    <property type="match status" value="1"/>
</dbReference>
<comment type="caution">
    <text evidence="14">The sequence shown here is derived from an EMBL/GenBank/DDBJ whole genome shotgun (WGS) entry which is preliminary data.</text>
</comment>
<feature type="compositionally biased region" description="Low complexity" evidence="11">
    <location>
        <begin position="482"/>
        <end position="497"/>
    </location>
</feature>
<name>A0A851SV92_9AVES</name>
<evidence type="ECO:0000259" key="13">
    <source>
        <dbReference type="PROSITE" id="PS50259"/>
    </source>
</evidence>
<dbReference type="GO" id="GO:0004965">
    <property type="term" value="F:G protein-coupled GABA receptor activity"/>
    <property type="evidence" value="ECO:0007669"/>
    <property type="project" value="InterPro"/>
</dbReference>
<evidence type="ECO:0000256" key="4">
    <source>
        <dbReference type="ARBA" id="ARBA00022989"/>
    </source>
</evidence>
<dbReference type="AlphaFoldDB" id="A0A851SV92"/>
<evidence type="ECO:0000256" key="8">
    <source>
        <dbReference type="ARBA" id="ARBA00023180"/>
    </source>
</evidence>
<reference evidence="15" key="1">
    <citation type="submission" date="2023-07" db="EMBL/GenBank/DDBJ databases">
        <title>Bird 10,000 Genomes (B10K) Project - Family phase.</title>
        <authorList>
            <person name="Zhang G."/>
        </authorList>
    </citation>
    <scope>NUCLEOTIDE SEQUENCE [LARGE SCALE GENOMIC DNA]</scope>
</reference>
<protein>
    <submittedName>
        <fullName evidence="14">GP156 protein</fullName>
    </submittedName>
</protein>
<feature type="region of interest" description="Disordered" evidence="11">
    <location>
        <begin position="414"/>
        <end position="458"/>
    </location>
</feature>
<evidence type="ECO:0000313" key="14">
    <source>
        <dbReference type="EMBL" id="NXD07104.1"/>
    </source>
</evidence>
<keyword evidence="3 12" id="KW-0812">Transmembrane</keyword>
<proteinExistence type="inferred from homology"/>